<dbReference type="Proteomes" id="UP000298061">
    <property type="component" value="Unassembled WGS sequence"/>
</dbReference>
<feature type="compositionally biased region" description="Basic and acidic residues" evidence="1">
    <location>
        <begin position="186"/>
        <end position="201"/>
    </location>
</feature>
<protein>
    <submittedName>
        <fullName evidence="2">Uncharacterized protein</fullName>
    </submittedName>
</protein>
<dbReference type="OrthoDB" id="3058031at2759"/>
<accession>A0A4Z0A233</accession>
<dbReference type="AlphaFoldDB" id="A0A4Z0A233"/>
<evidence type="ECO:0000313" key="3">
    <source>
        <dbReference type="Proteomes" id="UP000298061"/>
    </source>
</evidence>
<gene>
    <name evidence="2" type="ORF">EWM64_g3751</name>
</gene>
<proteinExistence type="predicted"/>
<feature type="region of interest" description="Disordered" evidence="1">
    <location>
        <begin position="176"/>
        <end position="201"/>
    </location>
</feature>
<keyword evidence="3" id="KW-1185">Reference proteome</keyword>
<comment type="caution">
    <text evidence="2">The sequence shown here is derived from an EMBL/GenBank/DDBJ whole genome shotgun (WGS) entry which is preliminary data.</text>
</comment>
<evidence type="ECO:0000256" key="1">
    <source>
        <dbReference type="SAM" id="MobiDB-lite"/>
    </source>
</evidence>
<dbReference type="EMBL" id="SFCI01000365">
    <property type="protein sequence ID" value="TFY80261.1"/>
    <property type="molecule type" value="Genomic_DNA"/>
</dbReference>
<reference evidence="2 3" key="1">
    <citation type="submission" date="2019-02" db="EMBL/GenBank/DDBJ databases">
        <title>Genome sequencing of the rare red list fungi Hericium alpestre (H. flagellum).</title>
        <authorList>
            <person name="Buettner E."/>
            <person name="Kellner H."/>
        </authorList>
    </citation>
    <scope>NUCLEOTIDE SEQUENCE [LARGE SCALE GENOMIC DNA]</scope>
    <source>
        <strain evidence="2 3">DSM 108284</strain>
    </source>
</reference>
<organism evidence="2 3">
    <name type="scientific">Hericium alpestre</name>
    <dbReference type="NCBI Taxonomy" id="135208"/>
    <lineage>
        <taxon>Eukaryota</taxon>
        <taxon>Fungi</taxon>
        <taxon>Dikarya</taxon>
        <taxon>Basidiomycota</taxon>
        <taxon>Agaricomycotina</taxon>
        <taxon>Agaricomycetes</taxon>
        <taxon>Russulales</taxon>
        <taxon>Hericiaceae</taxon>
        <taxon>Hericium</taxon>
    </lineage>
</organism>
<sequence>MQRISLHRVLPWLTRPPALRHWTCITVLPDPTRWAGLQPKGTELKDHTEYYVRFFAEPWVGLGDEAYGLHGPIDMYASIVAAGEAFETLILEDRFAYNHGGKEPHELEERPGDYPMSSEWACIIDMQGMHPGPESTPVNKMLRKIVKRFPKYDLDSDEGIRNAMRDMTSKLAQVTDLEAVSDMMPSEEKDGKGREKEQVSN</sequence>
<name>A0A4Z0A233_9AGAM</name>
<evidence type="ECO:0000313" key="2">
    <source>
        <dbReference type="EMBL" id="TFY80261.1"/>
    </source>
</evidence>